<accession>X1NSL6</accession>
<organism evidence="2">
    <name type="scientific">marine sediment metagenome</name>
    <dbReference type="NCBI Taxonomy" id="412755"/>
    <lineage>
        <taxon>unclassified sequences</taxon>
        <taxon>metagenomes</taxon>
        <taxon>ecological metagenomes</taxon>
    </lineage>
</organism>
<keyword evidence="1" id="KW-0472">Membrane</keyword>
<sequence length="183" mass="20444">MSYIQTKPVEQSMSLLDENMLVVTGGITQIGPRIYSGYAPGEEAVLHVKYGVAMTRAWYDSGLFTTLCDIFREDGTPIAVDKRIKNYSCSIWVTSKDWSDSANISLGAMPDKAIEGYFVLKARYYEHWYDRTQTIVELDRKDFHIPLKGEVPPPPPGEEKVPWGWIAAGGGLLALGIIISARR</sequence>
<comment type="caution">
    <text evidence="2">The sequence shown here is derived from an EMBL/GenBank/DDBJ whole genome shotgun (WGS) entry which is preliminary data.</text>
</comment>
<feature type="transmembrane region" description="Helical" evidence="1">
    <location>
        <begin position="163"/>
        <end position="181"/>
    </location>
</feature>
<evidence type="ECO:0000256" key="1">
    <source>
        <dbReference type="SAM" id="Phobius"/>
    </source>
</evidence>
<name>X1NSL6_9ZZZZ</name>
<reference evidence="2" key="1">
    <citation type="journal article" date="2014" name="Front. Microbiol.">
        <title>High frequency of phylogenetically diverse reductive dehalogenase-homologous genes in deep subseafloor sedimentary metagenomes.</title>
        <authorList>
            <person name="Kawai M."/>
            <person name="Futagami T."/>
            <person name="Toyoda A."/>
            <person name="Takaki Y."/>
            <person name="Nishi S."/>
            <person name="Hori S."/>
            <person name="Arai W."/>
            <person name="Tsubouchi T."/>
            <person name="Morono Y."/>
            <person name="Uchiyama I."/>
            <person name="Ito T."/>
            <person name="Fujiyama A."/>
            <person name="Inagaki F."/>
            <person name="Takami H."/>
        </authorList>
    </citation>
    <scope>NUCLEOTIDE SEQUENCE</scope>
    <source>
        <strain evidence="2">Expedition CK06-06</strain>
    </source>
</reference>
<dbReference type="AlphaFoldDB" id="X1NSL6"/>
<evidence type="ECO:0000313" key="2">
    <source>
        <dbReference type="EMBL" id="GAI21649.1"/>
    </source>
</evidence>
<proteinExistence type="predicted"/>
<protein>
    <submittedName>
        <fullName evidence="2">Uncharacterized protein</fullName>
    </submittedName>
</protein>
<gene>
    <name evidence="2" type="ORF">S06H3_29506</name>
</gene>
<dbReference type="EMBL" id="BARV01017291">
    <property type="protein sequence ID" value="GAI21649.1"/>
    <property type="molecule type" value="Genomic_DNA"/>
</dbReference>
<keyword evidence="1" id="KW-0812">Transmembrane</keyword>
<keyword evidence="1" id="KW-1133">Transmembrane helix</keyword>